<reference evidence="2" key="1">
    <citation type="submission" date="2023-06" db="EMBL/GenBank/DDBJ databases">
        <title>Genome-scale phylogeny and comparative genomics of the fungal order Sordariales.</title>
        <authorList>
            <consortium name="Lawrence Berkeley National Laboratory"/>
            <person name="Hensen N."/>
            <person name="Bonometti L."/>
            <person name="Westerberg I."/>
            <person name="Brannstrom I.O."/>
            <person name="Guillou S."/>
            <person name="Cros-Aarteil S."/>
            <person name="Calhoun S."/>
            <person name="Haridas S."/>
            <person name="Kuo A."/>
            <person name="Mondo S."/>
            <person name="Pangilinan J."/>
            <person name="Riley R."/>
            <person name="Labutti K."/>
            <person name="Andreopoulos B."/>
            <person name="Lipzen A."/>
            <person name="Chen C."/>
            <person name="Yanf M."/>
            <person name="Daum C."/>
            <person name="Ng V."/>
            <person name="Clum A."/>
            <person name="Steindorff A."/>
            <person name="Ohm R."/>
            <person name="Martin F."/>
            <person name="Silar P."/>
            <person name="Natvig D."/>
            <person name="Lalanne C."/>
            <person name="Gautier V."/>
            <person name="Ament-Velasquez S.L."/>
            <person name="Kruys A."/>
            <person name="Hutchinson M.I."/>
            <person name="Powell A.J."/>
            <person name="Barry K."/>
            <person name="Miller A.N."/>
            <person name="Grigoriev I.V."/>
            <person name="Debuchy R."/>
            <person name="Gladieux P."/>
            <person name="Thoren M.H."/>
            <person name="Johannesson H."/>
        </authorList>
    </citation>
    <scope>NUCLEOTIDE SEQUENCE</scope>
    <source>
        <strain evidence="2">SMH2532-1</strain>
    </source>
</reference>
<dbReference type="EMBL" id="JAULSV010000007">
    <property type="protein sequence ID" value="KAK0638840.1"/>
    <property type="molecule type" value="Genomic_DNA"/>
</dbReference>
<feature type="region of interest" description="Disordered" evidence="1">
    <location>
        <begin position="84"/>
        <end position="177"/>
    </location>
</feature>
<evidence type="ECO:0000256" key="1">
    <source>
        <dbReference type="SAM" id="MobiDB-lite"/>
    </source>
</evidence>
<evidence type="ECO:0000313" key="3">
    <source>
        <dbReference type="Proteomes" id="UP001174936"/>
    </source>
</evidence>
<dbReference type="Proteomes" id="UP001174936">
    <property type="component" value="Unassembled WGS sequence"/>
</dbReference>
<protein>
    <submittedName>
        <fullName evidence="2">Uncharacterized protein</fullName>
    </submittedName>
</protein>
<proteinExistence type="predicted"/>
<comment type="caution">
    <text evidence="2">The sequence shown here is derived from an EMBL/GenBank/DDBJ whole genome shotgun (WGS) entry which is preliminary data.</text>
</comment>
<gene>
    <name evidence="2" type="ORF">B0T16DRAFT_394679</name>
</gene>
<feature type="compositionally biased region" description="Pro residues" evidence="1">
    <location>
        <begin position="205"/>
        <end position="215"/>
    </location>
</feature>
<sequence>MFPLQYAPQFDFSLPYLDQGTLHSTPGLDAQDSIDPSFNLFALADGTGPYIPHLGPDYFIPLPAATQPDGHLLYQIRGVGLKTSRKQYPPTKSTMNHKPGTSSPIWDASTSSSGGARDSPAMKTQQMPIPVLPPAGISSHSWLPMMNKQPQGPSWLSPPESQEQAQEQAQAPPMMPPPMLNDEHLPRSMYFEAATISPPAQSQPLPSPSPQPPKIPRTRSWYDLQLRMRVKIDPAVMNALEIARDSAEGASNVEIKGILNAAVEKVEAKIRAAPDSYIMTMNEFSVVNWFQNLGRFDGDRVITMAVVRFWESWWGDSAVFPLPPGVPVPEGVDIKN</sequence>
<organism evidence="2 3">
    <name type="scientific">Cercophora newfieldiana</name>
    <dbReference type="NCBI Taxonomy" id="92897"/>
    <lineage>
        <taxon>Eukaryota</taxon>
        <taxon>Fungi</taxon>
        <taxon>Dikarya</taxon>
        <taxon>Ascomycota</taxon>
        <taxon>Pezizomycotina</taxon>
        <taxon>Sordariomycetes</taxon>
        <taxon>Sordariomycetidae</taxon>
        <taxon>Sordariales</taxon>
        <taxon>Lasiosphaeriaceae</taxon>
        <taxon>Cercophora</taxon>
    </lineage>
</organism>
<feature type="compositionally biased region" description="Polar residues" evidence="1">
    <location>
        <begin position="90"/>
        <end position="114"/>
    </location>
</feature>
<feature type="region of interest" description="Disordered" evidence="1">
    <location>
        <begin position="197"/>
        <end position="217"/>
    </location>
</feature>
<feature type="compositionally biased region" description="Low complexity" evidence="1">
    <location>
        <begin position="157"/>
        <end position="172"/>
    </location>
</feature>
<dbReference type="AlphaFoldDB" id="A0AA40CHV0"/>
<accession>A0AA40CHV0</accession>
<keyword evidence="3" id="KW-1185">Reference proteome</keyword>
<evidence type="ECO:0000313" key="2">
    <source>
        <dbReference type="EMBL" id="KAK0638840.1"/>
    </source>
</evidence>
<name>A0AA40CHV0_9PEZI</name>